<dbReference type="Proteomes" id="UP000751190">
    <property type="component" value="Unassembled WGS sequence"/>
</dbReference>
<keyword evidence="3" id="KW-1185">Reference proteome</keyword>
<accession>A0A8J5XQC3</accession>
<sequence length="293" mass="31553">MIRTRGKGSSVRTTAESKAAPPRRTQGVTNASRIADQLDSLGACYAILWKRANDDVLRAVQYHALDGAVMENSRSSHYRAGTGAVGRVWATRRTELVRDASTASIAQFDRVHLATYYRVRSVALAYVDDGVVEVGSVSRAPWDKPPDVRVLHLLLSGVHVPFDHVAPLPAAAPTTHRSADALADAVRSAGGTYAIFWQHVAARNDLTPTSWYALDNACMKRSTTFASAPGLGPVGRAWLSQEPGLIADVRAAESEAFDRRLLAAHFGIRSIAFVPSGGGVLEIGADRIWECVP</sequence>
<gene>
    <name evidence="2" type="ORF">KFE25_013397</name>
</gene>
<comment type="caution">
    <text evidence="2">The sequence shown here is derived from an EMBL/GenBank/DDBJ whole genome shotgun (WGS) entry which is preliminary data.</text>
</comment>
<evidence type="ECO:0000256" key="1">
    <source>
        <dbReference type="SAM" id="MobiDB-lite"/>
    </source>
</evidence>
<dbReference type="AlphaFoldDB" id="A0A8J5XQC3"/>
<reference evidence="2" key="1">
    <citation type="submission" date="2021-05" db="EMBL/GenBank/DDBJ databases">
        <title>The genome of the haptophyte Pavlova lutheri (Diacronema luteri, Pavlovales) - a model for lipid biosynthesis in eukaryotic algae.</title>
        <authorList>
            <person name="Hulatt C.J."/>
            <person name="Posewitz M.C."/>
        </authorList>
    </citation>
    <scope>NUCLEOTIDE SEQUENCE</scope>
    <source>
        <strain evidence="2">NIVA-4/92</strain>
    </source>
</reference>
<evidence type="ECO:0008006" key="4">
    <source>
        <dbReference type="Google" id="ProtNLM"/>
    </source>
</evidence>
<proteinExistence type="predicted"/>
<dbReference type="InterPro" id="IPR029016">
    <property type="entry name" value="GAF-like_dom_sf"/>
</dbReference>
<dbReference type="EMBL" id="JAGTXO010000004">
    <property type="protein sequence ID" value="KAG8468314.1"/>
    <property type="molecule type" value="Genomic_DNA"/>
</dbReference>
<dbReference type="Gene3D" id="3.30.450.40">
    <property type="match status" value="1"/>
</dbReference>
<dbReference type="OrthoDB" id="1926382at2759"/>
<evidence type="ECO:0000313" key="2">
    <source>
        <dbReference type="EMBL" id="KAG8468314.1"/>
    </source>
</evidence>
<name>A0A8J5XQC3_DIALT</name>
<evidence type="ECO:0000313" key="3">
    <source>
        <dbReference type="Proteomes" id="UP000751190"/>
    </source>
</evidence>
<feature type="region of interest" description="Disordered" evidence="1">
    <location>
        <begin position="1"/>
        <end position="31"/>
    </location>
</feature>
<organism evidence="2 3">
    <name type="scientific">Diacronema lutheri</name>
    <name type="common">Unicellular marine alga</name>
    <name type="synonym">Monochrysis lutheri</name>
    <dbReference type="NCBI Taxonomy" id="2081491"/>
    <lineage>
        <taxon>Eukaryota</taxon>
        <taxon>Haptista</taxon>
        <taxon>Haptophyta</taxon>
        <taxon>Pavlovophyceae</taxon>
        <taxon>Pavlovales</taxon>
        <taxon>Pavlovaceae</taxon>
        <taxon>Diacronema</taxon>
    </lineage>
</organism>
<protein>
    <recommendedName>
        <fullName evidence="4">GAF domain-containing protein</fullName>
    </recommendedName>
</protein>